<evidence type="ECO:0000256" key="7">
    <source>
        <dbReference type="SAM" id="Phobius"/>
    </source>
</evidence>
<dbReference type="InterPro" id="IPR014710">
    <property type="entry name" value="RmlC-like_jellyroll"/>
</dbReference>
<dbReference type="SUPFAM" id="SSF50182">
    <property type="entry name" value="Sm-like ribonucleoproteins"/>
    <property type="match status" value="1"/>
</dbReference>
<dbReference type="EMBL" id="LN614827">
    <property type="protein sequence ID" value="CEG58547.1"/>
    <property type="molecule type" value="Genomic_DNA"/>
</dbReference>
<dbReference type="AlphaFoldDB" id="A0A098G7W7"/>
<dbReference type="InterPro" id="IPR006685">
    <property type="entry name" value="MscS_channel_2nd"/>
</dbReference>
<dbReference type="Proteomes" id="UP000032430">
    <property type="component" value="Chromosome I"/>
</dbReference>
<feature type="domain" description="Cyclic nucleotide-binding" evidence="8">
    <location>
        <begin position="344"/>
        <end position="464"/>
    </location>
</feature>
<dbReference type="SMART" id="SM00100">
    <property type="entry name" value="cNMP"/>
    <property type="match status" value="1"/>
</dbReference>
<dbReference type="InterPro" id="IPR010920">
    <property type="entry name" value="LSM_dom_sf"/>
</dbReference>
<dbReference type="InterPro" id="IPR023408">
    <property type="entry name" value="MscS_beta-dom_sf"/>
</dbReference>
<dbReference type="STRING" id="1212491.LFA_3212"/>
<dbReference type="PANTHER" id="PTHR30566">
    <property type="entry name" value="YNAI-RELATED MECHANOSENSITIVE ION CHANNEL"/>
    <property type="match status" value="1"/>
</dbReference>
<evidence type="ECO:0000256" key="5">
    <source>
        <dbReference type="ARBA" id="ARBA00022989"/>
    </source>
</evidence>
<dbReference type="Gene3D" id="2.60.120.10">
    <property type="entry name" value="Jelly Rolls"/>
    <property type="match status" value="1"/>
</dbReference>
<dbReference type="Pfam" id="PF00924">
    <property type="entry name" value="MS_channel_2nd"/>
    <property type="match status" value="1"/>
</dbReference>
<evidence type="ECO:0000256" key="1">
    <source>
        <dbReference type="ARBA" id="ARBA00004651"/>
    </source>
</evidence>
<feature type="transmembrane region" description="Helical" evidence="7">
    <location>
        <begin position="74"/>
        <end position="95"/>
    </location>
</feature>
<protein>
    <recommendedName>
        <fullName evidence="8">Cyclic nucleotide-binding domain-containing protein</fullName>
    </recommendedName>
</protein>
<dbReference type="HOGENOM" id="CLU_543793_0_0_6"/>
<dbReference type="PANTHER" id="PTHR30566:SF5">
    <property type="entry name" value="MECHANOSENSITIVE ION CHANNEL PROTEIN 1, MITOCHONDRIAL-RELATED"/>
    <property type="match status" value="1"/>
</dbReference>
<dbReference type="InterPro" id="IPR018490">
    <property type="entry name" value="cNMP-bd_dom_sf"/>
</dbReference>
<dbReference type="GO" id="GO:0005886">
    <property type="term" value="C:plasma membrane"/>
    <property type="evidence" value="ECO:0007669"/>
    <property type="project" value="UniProtKB-SubCell"/>
</dbReference>
<dbReference type="Gene3D" id="2.30.30.60">
    <property type="match status" value="1"/>
</dbReference>
<dbReference type="InterPro" id="IPR000595">
    <property type="entry name" value="cNMP-bd_dom"/>
</dbReference>
<feature type="transmembrane region" description="Helical" evidence="7">
    <location>
        <begin position="39"/>
        <end position="62"/>
    </location>
</feature>
<evidence type="ECO:0000256" key="2">
    <source>
        <dbReference type="ARBA" id="ARBA00008017"/>
    </source>
</evidence>
<dbReference type="RefSeq" id="WP_045096841.1">
    <property type="nucleotide sequence ID" value="NZ_LN614827.1"/>
</dbReference>
<dbReference type="InterPro" id="IPR011066">
    <property type="entry name" value="MscS_channel_C_sf"/>
</dbReference>
<evidence type="ECO:0000313" key="10">
    <source>
        <dbReference type="Proteomes" id="UP000032430"/>
    </source>
</evidence>
<gene>
    <name evidence="9" type="ORF">LFA_3212</name>
</gene>
<dbReference type="CDD" id="cd00038">
    <property type="entry name" value="CAP_ED"/>
    <property type="match status" value="1"/>
</dbReference>
<reference evidence="10" key="1">
    <citation type="submission" date="2014-09" db="EMBL/GenBank/DDBJ databases">
        <authorList>
            <person name="Gomez-Valero L."/>
        </authorList>
    </citation>
    <scope>NUCLEOTIDE SEQUENCE [LARGE SCALE GENOMIC DNA]</scope>
    <source>
        <strain evidence="10">ATCC700992</strain>
    </source>
</reference>
<evidence type="ECO:0000256" key="4">
    <source>
        <dbReference type="ARBA" id="ARBA00022692"/>
    </source>
</evidence>
<comment type="subcellular location">
    <subcellularLocation>
        <location evidence="1">Cell membrane</location>
        <topology evidence="1">Multi-pass membrane protein</topology>
    </subcellularLocation>
</comment>
<keyword evidence="5 7" id="KW-1133">Transmembrane helix</keyword>
<evidence type="ECO:0000313" key="9">
    <source>
        <dbReference type="EMBL" id="CEG58547.1"/>
    </source>
</evidence>
<name>A0A098G7W7_9GAMM</name>
<organism evidence="9 10">
    <name type="scientific">Legionella fallonii LLAP-10</name>
    <dbReference type="NCBI Taxonomy" id="1212491"/>
    <lineage>
        <taxon>Bacteria</taxon>
        <taxon>Pseudomonadati</taxon>
        <taxon>Pseudomonadota</taxon>
        <taxon>Gammaproteobacteria</taxon>
        <taxon>Legionellales</taxon>
        <taxon>Legionellaceae</taxon>
        <taxon>Legionella</taxon>
    </lineage>
</organism>
<dbReference type="InterPro" id="IPR049278">
    <property type="entry name" value="MS_channel_C"/>
</dbReference>
<accession>A0A098G7W7</accession>
<feature type="transmembrane region" description="Helical" evidence="7">
    <location>
        <begin position="140"/>
        <end position="166"/>
    </location>
</feature>
<dbReference type="KEGG" id="lfa:LFA_3212"/>
<dbReference type="SUPFAM" id="SSF82689">
    <property type="entry name" value="Mechanosensitive channel protein MscS (YggB), C-terminal domain"/>
    <property type="match status" value="1"/>
</dbReference>
<dbReference type="SUPFAM" id="SSF51206">
    <property type="entry name" value="cAMP-binding domain-like"/>
    <property type="match status" value="1"/>
</dbReference>
<dbReference type="GO" id="GO:0008381">
    <property type="term" value="F:mechanosensitive monoatomic ion channel activity"/>
    <property type="evidence" value="ECO:0007669"/>
    <property type="project" value="UniProtKB-ARBA"/>
</dbReference>
<evidence type="ECO:0000256" key="6">
    <source>
        <dbReference type="ARBA" id="ARBA00023136"/>
    </source>
</evidence>
<sequence length="501" mass="56822">MDINEIIKIIGLIIAISVIIFFYDQLLKKFISNIATKKLWFASGVFALFSLILLFAPFTFVASESELNVSTVKIIVQCFWWLSLNLLTNQLLEYLLWNKFFLNKGIVISKILRDLVSAALLIVVVAAIMHFVFLKSVFGIFTASGVMAIILGYSAQATLSDIFAGLGLNTSKQFNKGDWIKFNDGNLQRPPGMVVDINWRFVNLFTLDNNHLSIPNSVISKLQITNLSQPEPMHGVLLTIPVQDQVSPELFKKILLSAAYQSPKVERIPPPIATLSEVRSSEYIYQLTYFTKQMHEALVNDEILSIVWYQCRRKGVKIVSEEGIQLLEPPSQELLEDFLLQTDLFHSLGKDEAALLAANALVHYYGPPEMILEYGQENSSLFIIYSGKIDVYISKDILEEHWVATLGAGDYFGEMSLLTGDRCSASMTVRTEATIIEITHNNMKHLFKQKPELMEKMSEVVVIRKHLNEDISASKAPKKQVVHQTLIDRMVEKVRHFFKHK</sequence>
<feature type="transmembrane region" description="Helical" evidence="7">
    <location>
        <begin position="6"/>
        <end position="27"/>
    </location>
</feature>
<dbReference type="OrthoDB" id="9775207at2"/>
<keyword evidence="6 7" id="KW-0472">Membrane</keyword>
<keyword evidence="3" id="KW-1003">Cell membrane</keyword>
<keyword evidence="4 7" id="KW-0812">Transmembrane</keyword>
<keyword evidence="10" id="KW-1185">Reference proteome</keyword>
<evidence type="ECO:0000259" key="8">
    <source>
        <dbReference type="PROSITE" id="PS50042"/>
    </source>
</evidence>
<dbReference type="Pfam" id="PF00027">
    <property type="entry name" value="cNMP_binding"/>
    <property type="match status" value="1"/>
</dbReference>
<evidence type="ECO:0000256" key="3">
    <source>
        <dbReference type="ARBA" id="ARBA00022475"/>
    </source>
</evidence>
<dbReference type="PROSITE" id="PS50042">
    <property type="entry name" value="CNMP_BINDING_3"/>
    <property type="match status" value="1"/>
</dbReference>
<comment type="similarity">
    <text evidence="2">Belongs to the MscS (TC 1.A.23) family.</text>
</comment>
<feature type="transmembrane region" description="Helical" evidence="7">
    <location>
        <begin position="115"/>
        <end position="134"/>
    </location>
</feature>
<dbReference type="Pfam" id="PF21082">
    <property type="entry name" value="MS_channel_3rd"/>
    <property type="match status" value="1"/>
</dbReference>
<proteinExistence type="inferred from homology"/>